<dbReference type="AlphaFoldDB" id="A0A918UBC2"/>
<accession>A0A918UBC2</accession>
<evidence type="ECO:0000313" key="2">
    <source>
        <dbReference type="Proteomes" id="UP000645257"/>
    </source>
</evidence>
<comment type="caution">
    <text evidence="1">The sequence shown here is derived from an EMBL/GenBank/DDBJ whole genome shotgun (WGS) entry which is preliminary data.</text>
</comment>
<reference evidence="1" key="2">
    <citation type="submission" date="2020-09" db="EMBL/GenBank/DDBJ databases">
        <authorList>
            <person name="Sun Q."/>
            <person name="Kim S."/>
        </authorList>
    </citation>
    <scope>NUCLEOTIDE SEQUENCE</scope>
    <source>
        <strain evidence="1">KCTC 32182</strain>
    </source>
</reference>
<sequence>MTANSDLFESLSVLDDCHRVATVIDGLGFASNYLLEHQSPEIHPETKILSNPGSIVGHFVTHGAGFRYSTFGVHVGQVDRLTFHSATPKRVTGYFIDCRQDSPSRGRRLSIEFGTNAWRKLIIPCGVAHTFENLEGVVTRNDLTLVADASNPSWNLLNDDVVFPWTAEGIKTAPEVTINTTEIPLSAATMFYGLQRQLLRGGRKQSSLEVQATIAGKETRLIVSSDLDRSADVRLPLFEEGPIGCEFALNSFNSVADASWAVVPTTASCVADWVIVDMDTDEQVWFSYHTRQTVLHTFLDGEGSSVLLEVVDLRSTSRSFRRRTACRFTCDPRFHVRIPPGVAYRYIGQGRYGLRVEYEMFVDTNEPRLDLPPIGADRINLPTERLDGATGVTPPNLALPASVQQMMARREYEMIEQSWEAQLNAARSRYRSAFSR</sequence>
<dbReference type="Gene3D" id="2.60.120.10">
    <property type="entry name" value="Jelly Rolls"/>
    <property type="match status" value="1"/>
</dbReference>
<keyword evidence="2" id="KW-1185">Reference proteome</keyword>
<protein>
    <recommendedName>
        <fullName evidence="3">dTDP-4-dehydrorhamnose 3,5-epimerase</fullName>
    </recommendedName>
</protein>
<dbReference type="EMBL" id="BMYX01000017">
    <property type="protein sequence ID" value="GGY22530.1"/>
    <property type="molecule type" value="Genomic_DNA"/>
</dbReference>
<dbReference type="RefSeq" id="WP_189535369.1">
    <property type="nucleotide sequence ID" value="NZ_BMYX01000017.1"/>
</dbReference>
<evidence type="ECO:0008006" key="3">
    <source>
        <dbReference type="Google" id="ProtNLM"/>
    </source>
</evidence>
<evidence type="ECO:0000313" key="1">
    <source>
        <dbReference type="EMBL" id="GGY22530.1"/>
    </source>
</evidence>
<name>A0A918UBC2_9NEIS</name>
<dbReference type="InterPro" id="IPR014710">
    <property type="entry name" value="RmlC-like_jellyroll"/>
</dbReference>
<dbReference type="Proteomes" id="UP000645257">
    <property type="component" value="Unassembled WGS sequence"/>
</dbReference>
<reference evidence="1" key="1">
    <citation type="journal article" date="2014" name="Int. J. Syst. Evol. Microbiol.">
        <title>Complete genome sequence of Corynebacterium casei LMG S-19264T (=DSM 44701T), isolated from a smear-ripened cheese.</title>
        <authorList>
            <consortium name="US DOE Joint Genome Institute (JGI-PGF)"/>
            <person name="Walter F."/>
            <person name="Albersmeier A."/>
            <person name="Kalinowski J."/>
            <person name="Ruckert C."/>
        </authorList>
    </citation>
    <scope>NUCLEOTIDE SEQUENCE</scope>
    <source>
        <strain evidence="1">KCTC 32182</strain>
    </source>
</reference>
<dbReference type="InterPro" id="IPR011051">
    <property type="entry name" value="RmlC_Cupin_sf"/>
</dbReference>
<dbReference type="SUPFAM" id="SSF51182">
    <property type="entry name" value="RmlC-like cupins"/>
    <property type="match status" value="1"/>
</dbReference>
<proteinExistence type="predicted"/>
<gene>
    <name evidence="1" type="ORF">GCM10011289_27950</name>
</gene>
<organism evidence="1 2">
    <name type="scientific">Paludibacterium paludis</name>
    <dbReference type="NCBI Taxonomy" id="1225769"/>
    <lineage>
        <taxon>Bacteria</taxon>
        <taxon>Pseudomonadati</taxon>
        <taxon>Pseudomonadota</taxon>
        <taxon>Betaproteobacteria</taxon>
        <taxon>Neisseriales</taxon>
        <taxon>Chromobacteriaceae</taxon>
        <taxon>Paludibacterium</taxon>
    </lineage>
</organism>